<sequence length="205" mass="23392">MPIGYDSDCNLSYAVSYTPRSCYALVKLHLISAQQGFNQSRLPEFTTEQKILVQGSADFFGLNYYTSYLTAKKIQNISIIDYGYDQDIESYSDPTCYQSSFDWLTITPFGMRNTLNWIKDMFNNPEIIITENAIKNGVRVTGYAVWSLIDNFEWGNGFTQKFGLFSIDFATTDLNRTEKASARYYAKIVKDNGFTMDTPCNNSPI</sequence>
<dbReference type="AlphaFoldDB" id="E9GK03"/>
<reference evidence="5 6" key="1">
    <citation type="journal article" date="2011" name="Science">
        <title>The ecoresponsive genome of Daphnia pulex.</title>
        <authorList>
            <person name="Colbourne J.K."/>
            <person name="Pfrender M.E."/>
            <person name="Gilbert D."/>
            <person name="Thomas W.K."/>
            <person name="Tucker A."/>
            <person name="Oakley T.H."/>
            <person name="Tokishita S."/>
            <person name="Aerts A."/>
            <person name="Arnold G.J."/>
            <person name="Basu M.K."/>
            <person name="Bauer D.J."/>
            <person name="Caceres C.E."/>
            <person name="Carmel L."/>
            <person name="Casola C."/>
            <person name="Choi J.H."/>
            <person name="Detter J.C."/>
            <person name="Dong Q."/>
            <person name="Dusheyko S."/>
            <person name="Eads B.D."/>
            <person name="Frohlich T."/>
            <person name="Geiler-Samerotte K.A."/>
            <person name="Gerlach D."/>
            <person name="Hatcher P."/>
            <person name="Jogdeo S."/>
            <person name="Krijgsveld J."/>
            <person name="Kriventseva E.V."/>
            <person name="Kultz D."/>
            <person name="Laforsch C."/>
            <person name="Lindquist E."/>
            <person name="Lopez J."/>
            <person name="Manak J.R."/>
            <person name="Muller J."/>
            <person name="Pangilinan J."/>
            <person name="Patwardhan R.P."/>
            <person name="Pitluck S."/>
            <person name="Pritham E.J."/>
            <person name="Rechtsteiner A."/>
            <person name="Rho M."/>
            <person name="Rogozin I.B."/>
            <person name="Sakarya O."/>
            <person name="Salamov A."/>
            <person name="Schaack S."/>
            <person name="Shapiro H."/>
            <person name="Shiga Y."/>
            <person name="Skalitzky C."/>
            <person name="Smith Z."/>
            <person name="Souvorov A."/>
            <person name="Sung W."/>
            <person name="Tang Z."/>
            <person name="Tsuchiya D."/>
            <person name="Tu H."/>
            <person name="Vos H."/>
            <person name="Wang M."/>
            <person name="Wolf Y.I."/>
            <person name="Yamagata H."/>
            <person name="Yamada T."/>
            <person name="Ye Y."/>
            <person name="Shaw J.R."/>
            <person name="Andrews J."/>
            <person name="Crease T.J."/>
            <person name="Tang H."/>
            <person name="Lucas S.M."/>
            <person name="Robertson H.M."/>
            <person name="Bork P."/>
            <person name="Koonin E.V."/>
            <person name="Zdobnov E.M."/>
            <person name="Grigoriev I.V."/>
            <person name="Lynch M."/>
            <person name="Boore J.L."/>
        </authorList>
    </citation>
    <scope>NUCLEOTIDE SEQUENCE [LARGE SCALE GENOMIC DNA]</scope>
</reference>
<dbReference type="InterPro" id="IPR001360">
    <property type="entry name" value="Glyco_hydro_1"/>
</dbReference>
<dbReference type="FunFam" id="3.20.20.80:FF:000564">
    <property type="entry name" value="Uncharacterized protein"/>
    <property type="match status" value="1"/>
</dbReference>
<dbReference type="OrthoDB" id="65569at2759"/>
<protein>
    <submittedName>
        <fullName evidence="5">Uncharacterized protein</fullName>
    </submittedName>
</protein>
<keyword evidence="2" id="KW-0378">Hydrolase</keyword>
<dbReference type="PhylomeDB" id="E9GK03"/>
<dbReference type="PANTHER" id="PTHR10353:SF36">
    <property type="entry name" value="LP05116P"/>
    <property type="match status" value="1"/>
</dbReference>
<dbReference type="Gene3D" id="3.20.20.80">
    <property type="entry name" value="Glycosidases"/>
    <property type="match status" value="2"/>
</dbReference>
<dbReference type="GO" id="GO:0004553">
    <property type="term" value="F:hydrolase activity, hydrolyzing O-glycosyl compounds"/>
    <property type="evidence" value="ECO:0007669"/>
    <property type="project" value="InterPro"/>
</dbReference>
<dbReference type="Pfam" id="PF00232">
    <property type="entry name" value="Glyco_hydro_1"/>
    <property type="match status" value="1"/>
</dbReference>
<evidence type="ECO:0000256" key="1">
    <source>
        <dbReference type="ARBA" id="ARBA00010838"/>
    </source>
</evidence>
<comment type="similarity">
    <text evidence="1 4">Belongs to the glycosyl hydrolase 1 family.</text>
</comment>
<proteinExistence type="inferred from homology"/>
<organism evidence="5 6">
    <name type="scientific">Daphnia pulex</name>
    <name type="common">Water flea</name>
    <dbReference type="NCBI Taxonomy" id="6669"/>
    <lineage>
        <taxon>Eukaryota</taxon>
        <taxon>Metazoa</taxon>
        <taxon>Ecdysozoa</taxon>
        <taxon>Arthropoda</taxon>
        <taxon>Crustacea</taxon>
        <taxon>Branchiopoda</taxon>
        <taxon>Diplostraca</taxon>
        <taxon>Cladocera</taxon>
        <taxon>Anomopoda</taxon>
        <taxon>Daphniidae</taxon>
        <taxon>Daphnia</taxon>
    </lineage>
</organism>
<dbReference type="PRINTS" id="PR00131">
    <property type="entry name" value="GLHYDRLASE1"/>
</dbReference>
<accession>E9GK03</accession>
<name>E9GK03_DAPPU</name>
<evidence type="ECO:0000256" key="3">
    <source>
        <dbReference type="ARBA" id="ARBA00023295"/>
    </source>
</evidence>
<dbReference type="KEGG" id="dpx:DAPPUDRAFT_318914"/>
<dbReference type="STRING" id="6669.E9GK03"/>
<dbReference type="InterPro" id="IPR017853">
    <property type="entry name" value="GH"/>
</dbReference>
<dbReference type="EMBL" id="GL732548">
    <property type="protein sequence ID" value="EFX80212.1"/>
    <property type="molecule type" value="Genomic_DNA"/>
</dbReference>
<dbReference type="PANTHER" id="PTHR10353">
    <property type="entry name" value="GLYCOSYL HYDROLASE"/>
    <property type="match status" value="1"/>
</dbReference>
<dbReference type="HOGENOM" id="CLU_001859_4_1_1"/>
<gene>
    <name evidence="5" type="ORF">DAPPUDRAFT_318914</name>
</gene>
<dbReference type="Proteomes" id="UP000000305">
    <property type="component" value="Unassembled WGS sequence"/>
</dbReference>
<keyword evidence="6" id="KW-1185">Reference proteome</keyword>
<evidence type="ECO:0000256" key="4">
    <source>
        <dbReference type="RuleBase" id="RU003690"/>
    </source>
</evidence>
<keyword evidence="3" id="KW-0326">Glycosidase</keyword>
<evidence type="ECO:0000313" key="6">
    <source>
        <dbReference type="Proteomes" id="UP000000305"/>
    </source>
</evidence>
<evidence type="ECO:0000313" key="5">
    <source>
        <dbReference type="EMBL" id="EFX80212.1"/>
    </source>
</evidence>
<evidence type="ECO:0000256" key="2">
    <source>
        <dbReference type="ARBA" id="ARBA00022801"/>
    </source>
</evidence>
<dbReference type="InParanoid" id="E9GK03"/>
<dbReference type="eggNOG" id="KOG0626">
    <property type="taxonomic scope" value="Eukaryota"/>
</dbReference>
<dbReference type="GO" id="GO:0005975">
    <property type="term" value="P:carbohydrate metabolic process"/>
    <property type="evidence" value="ECO:0007669"/>
    <property type="project" value="InterPro"/>
</dbReference>
<dbReference type="SUPFAM" id="SSF51445">
    <property type="entry name" value="(Trans)glycosidases"/>
    <property type="match status" value="1"/>
</dbReference>